<dbReference type="AlphaFoldDB" id="A0AAU9RV28"/>
<protein>
    <submittedName>
        <fullName evidence="1">Uncharacterized protein</fullName>
    </submittedName>
</protein>
<proteinExistence type="predicted"/>
<keyword evidence="2" id="KW-1185">Reference proteome</keyword>
<gene>
    <name evidence="1" type="ORF">TAV2_LOCUS9278</name>
</gene>
<evidence type="ECO:0000313" key="1">
    <source>
        <dbReference type="EMBL" id="CAH2051957.1"/>
    </source>
</evidence>
<reference evidence="1 2" key="1">
    <citation type="submission" date="2022-03" db="EMBL/GenBank/DDBJ databases">
        <authorList>
            <person name="Nunn A."/>
            <person name="Chopra R."/>
            <person name="Nunn A."/>
            <person name="Contreras Garrido A."/>
        </authorList>
    </citation>
    <scope>NUCLEOTIDE SEQUENCE [LARGE SCALE GENOMIC DNA]</scope>
</reference>
<feature type="non-terminal residue" evidence="1">
    <location>
        <position position="1"/>
    </location>
</feature>
<name>A0AAU9RV28_THLAR</name>
<accession>A0AAU9RV28</accession>
<organism evidence="1 2">
    <name type="scientific">Thlaspi arvense</name>
    <name type="common">Field penny-cress</name>
    <dbReference type="NCBI Taxonomy" id="13288"/>
    <lineage>
        <taxon>Eukaryota</taxon>
        <taxon>Viridiplantae</taxon>
        <taxon>Streptophyta</taxon>
        <taxon>Embryophyta</taxon>
        <taxon>Tracheophyta</taxon>
        <taxon>Spermatophyta</taxon>
        <taxon>Magnoliopsida</taxon>
        <taxon>eudicotyledons</taxon>
        <taxon>Gunneridae</taxon>
        <taxon>Pentapetalae</taxon>
        <taxon>rosids</taxon>
        <taxon>malvids</taxon>
        <taxon>Brassicales</taxon>
        <taxon>Brassicaceae</taxon>
        <taxon>Thlaspideae</taxon>
        <taxon>Thlaspi</taxon>
    </lineage>
</organism>
<dbReference type="Proteomes" id="UP000836841">
    <property type="component" value="Chromosome 3"/>
</dbReference>
<evidence type="ECO:0000313" key="2">
    <source>
        <dbReference type="Proteomes" id="UP000836841"/>
    </source>
</evidence>
<dbReference type="EMBL" id="OU466859">
    <property type="protein sequence ID" value="CAH2051957.1"/>
    <property type="molecule type" value="Genomic_DNA"/>
</dbReference>
<sequence>DYLSRCGGNIRVLRNDGAKLTTSKITRAIQRIPLDHGSVWRLDTAYLIVQSEPLNRHHDVAMIGFRWNEMASENLILLH</sequence>